<dbReference type="AlphaFoldDB" id="A0A1W1CLA4"/>
<dbReference type="PANTHER" id="PTHR43213:SF5">
    <property type="entry name" value="BIFUNCTIONAL DTTP_UTP PYROPHOSPHATASE_METHYLTRANSFERASE PROTEIN-RELATED"/>
    <property type="match status" value="1"/>
</dbReference>
<dbReference type="NCBIfam" id="NF003141">
    <property type="entry name" value="PRK04056.1"/>
    <property type="match status" value="1"/>
</dbReference>
<proteinExistence type="inferred from homology"/>
<dbReference type="InterPro" id="IPR003697">
    <property type="entry name" value="Maf-like"/>
</dbReference>
<dbReference type="SUPFAM" id="SSF52972">
    <property type="entry name" value="ITPase-like"/>
    <property type="match status" value="1"/>
</dbReference>
<evidence type="ECO:0000313" key="3">
    <source>
        <dbReference type="EMBL" id="SFV66648.1"/>
    </source>
</evidence>
<accession>A0A1W1CLA4</accession>
<protein>
    <submittedName>
        <fullName evidence="3">Septum formation protein Maf</fullName>
    </submittedName>
</protein>
<dbReference type="InterPro" id="IPR029001">
    <property type="entry name" value="ITPase-like_fam"/>
</dbReference>
<dbReference type="HAMAP" id="MF_00528">
    <property type="entry name" value="Maf"/>
    <property type="match status" value="1"/>
</dbReference>
<dbReference type="GO" id="GO:0047429">
    <property type="term" value="F:nucleoside triphosphate diphosphatase activity"/>
    <property type="evidence" value="ECO:0007669"/>
    <property type="project" value="InterPro"/>
</dbReference>
<dbReference type="EMBL" id="FPHN01000210">
    <property type="protein sequence ID" value="SFV66648.1"/>
    <property type="molecule type" value="Genomic_DNA"/>
</dbReference>
<dbReference type="Pfam" id="PF02545">
    <property type="entry name" value="Maf"/>
    <property type="match status" value="1"/>
</dbReference>
<sequence length="195" mass="21882">MIHLASNSSSRALLLNKFNIDFIQKAPQYNEEQIESKTAKDFAYIASKGKLESAIKEFGLKIPLLTADSVILSADGELLRKPKNIDDAKRILELQSGSSMAIISAMHYKSQDFYMSDVSATYYKFSTFEKEDLEEYLEGGLWQGKAGGCMVEGFCKKYIKSVQGNESTAMGLNVERLLGWIKFLAIYNTFAKKII</sequence>
<gene>
    <name evidence="3" type="ORF">MNB_SV-14-431</name>
</gene>
<evidence type="ECO:0000256" key="2">
    <source>
        <dbReference type="ARBA" id="ARBA00022801"/>
    </source>
</evidence>
<name>A0A1W1CLA4_9ZZZZ</name>
<dbReference type="PANTHER" id="PTHR43213">
    <property type="entry name" value="BIFUNCTIONAL DTTP/UTP PYROPHOSPHATASE/METHYLTRANSFERASE PROTEIN-RELATED"/>
    <property type="match status" value="1"/>
</dbReference>
<keyword evidence="2" id="KW-0378">Hydrolase</keyword>
<dbReference type="Gene3D" id="3.90.950.10">
    <property type="match status" value="1"/>
</dbReference>
<evidence type="ECO:0000256" key="1">
    <source>
        <dbReference type="ARBA" id="ARBA00001968"/>
    </source>
</evidence>
<reference evidence="3" key="1">
    <citation type="submission" date="2016-10" db="EMBL/GenBank/DDBJ databases">
        <authorList>
            <person name="de Groot N.N."/>
        </authorList>
    </citation>
    <scope>NUCLEOTIDE SEQUENCE</scope>
</reference>
<comment type="cofactor">
    <cofactor evidence="1">
        <name>a divalent metal cation</name>
        <dbReference type="ChEBI" id="CHEBI:60240"/>
    </cofactor>
</comment>
<dbReference type="PIRSF" id="PIRSF006305">
    <property type="entry name" value="Maf"/>
    <property type="match status" value="1"/>
</dbReference>
<organism evidence="3">
    <name type="scientific">hydrothermal vent metagenome</name>
    <dbReference type="NCBI Taxonomy" id="652676"/>
    <lineage>
        <taxon>unclassified sequences</taxon>
        <taxon>metagenomes</taxon>
        <taxon>ecological metagenomes</taxon>
    </lineage>
</organism>